<dbReference type="Proteomes" id="UP000245207">
    <property type="component" value="Unassembled WGS sequence"/>
</dbReference>
<evidence type="ECO:0000256" key="1">
    <source>
        <dbReference type="ARBA" id="ARBA00005594"/>
    </source>
</evidence>
<keyword evidence="4 9" id="KW-0547">Nucleotide-binding</keyword>
<organism evidence="12 13">
    <name type="scientific">Artemisia annua</name>
    <name type="common">Sweet wormwood</name>
    <dbReference type="NCBI Taxonomy" id="35608"/>
    <lineage>
        <taxon>Eukaryota</taxon>
        <taxon>Viridiplantae</taxon>
        <taxon>Streptophyta</taxon>
        <taxon>Embryophyta</taxon>
        <taxon>Tracheophyta</taxon>
        <taxon>Spermatophyta</taxon>
        <taxon>Magnoliopsida</taxon>
        <taxon>eudicotyledons</taxon>
        <taxon>Gunneridae</taxon>
        <taxon>Pentapetalae</taxon>
        <taxon>asterids</taxon>
        <taxon>campanulids</taxon>
        <taxon>Asterales</taxon>
        <taxon>Asteraceae</taxon>
        <taxon>Asteroideae</taxon>
        <taxon>Anthemideae</taxon>
        <taxon>Artemisiinae</taxon>
        <taxon>Artemisia</taxon>
    </lineage>
</organism>
<evidence type="ECO:0000313" key="13">
    <source>
        <dbReference type="Proteomes" id="UP000245207"/>
    </source>
</evidence>
<keyword evidence="7 9" id="KW-0030">Aminoacyl-tRNA synthetase</keyword>
<dbReference type="OrthoDB" id="68056at2759"/>
<evidence type="ECO:0000256" key="7">
    <source>
        <dbReference type="ARBA" id="ARBA00023146"/>
    </source>
</evidence>
<evidence type="ECO:0000256" key="4">
    <source>
        <dbReference type="ARBA" id="ARBA00022741"/>
    </source>
</evidence>
<comment type="caution">
    <text evidence="12">The sequence shown here is derived from an EMBL/GenBank/DDBJ whole genome shotgun (WGS) entry which is preliminary data.</text>
</comment>
<dbReference type="Pfam" id="PF00750">
    <property type="entry name" value="tRNA-synt_1d"/>
    <property type="match status" value="1"/>
</dbReference>
<evidence type="ECO:0000313" key="12">
    <source>
        <dbReference type="EMBL" id="PWA51543.1"/>
    </source>
</evidence>
<dbReference type="SUPFAM" id="SSF47323">
    <property type="entry name" value="Anticodon-binding domain of a subclass of class I aminoacyl-tRNA synthetases"/>
    <property type="match status" value="1"/>
</dbReference>
<sequence length="338" mass="39425">MELQPTTPPAQLQVEEKLKLKVPASDSDTTPAAKEEDNRWSLQEEIAKVLTYALWGTFPPCEEAVSCSVSTCTKEDGADYLCTSVLHMWPQVRDVMRYNGPKYAGLTLMDNLKLLGYDEMMDRRILKMMMTEFLVERFPNGEVNDQAIGELEVLYKESKKRFDEDAEFRERAQQGWDERHHNAWVQICKLNKERYQKVYQRMGVHVKEEGNTAVYLQYTHVRICSIIRKSSKGIKELKVEELILKNEEEREFGLHLLRFTEVLKEVCTVLMPHILCDYLYDLCMKFDSLYSSACQADRSCDEETAELLLCEAAAIVMEKCFHLLRITPIYKIYFFLDC</sequence>
<dbReference type="GO" id="GO:0004814">
    <property type="term" value="F:arginine-tRNA ligase activity"/>
    <property type="evidence" value="ECO:0007669"/>
    <property type="project" value="UniProtKB-EC"/>
</dbReference>
<accession>A0A2U1LRA4</accession>
<comment type="similarity">
    <text evidence="1 9">Belongs to the class-I aminoacyl-tRNA synthetase family.</text>
</comment>
<keyword evidence="6 9" id="KW-0648">Protein biosynthesis</keyword>
<keyword evidence="3 9" id="KW-0436">Ligase</keyword>
<comment type="catalytic activity">
    <reaction evidence="8">
        <text>tRNA(Arg) + L-arginine + ATP = L-arginyl-tRNA(Arg) + AMP + diphosphate</text>
        <dbReference type="Rhea" id="RHEA:20301"/>
        <dbReference type="Rhea" id="RHEA-COMP:9658"/>
        <dbReference type="Rhea" id="RHEA-COMP:9673"/>
        <dbReference type="ChEBI" id="CHEBI:30616"/>
        <dbReference type="ChEBI" id="CHEBI:32682"/>
        <dbReference type="ChEBI" id="CHEBI:33019"/>
        <dbReference type="ChEBI" id="CHEBI:78442"/>
        <dbReference type="ChEBI" id="CHEBI:78513"/>
        <dbReference type="ChEBI" id="CHEBI:456215"/>
        <dbReference type="EC" id="6.1.1.19"/>
    </reaction>
</comment>
<feature type="region of interest" description="Disordered" evidence="10">
    <location>
        <begin position="1"/>
        <end position="38"/>
    </location>
</feature>
<keyword evidence="5 9" id="KW-0067">ATP-binding</keyword>
<dbReference type="EC" id="6.1.1.19" evidence="2"/>
<evidence type="ECO:0000256" key="6">
    <source>
        <dbReference type="ARBA" id="ARBA00022917"/>
    </source>
</evidence>
<dbReference type="InterPro" id="IPR035684">
    <property type="entry name" value="ArgRS_core"/>
</dbReference>
<dbReference type="InterPro" id="IPR001278">
    <property type="entry name" value="Arg-tRNA-ligase"/>
</dbReference>
<evidence type="ECO:0000256" key="10">
    <source>
        <dbReference type="SAM" id="MobiDB-lite"/>
    </source>
</evidence>
<protein>
    <recommendedName>
        <fullName evidence="2">arginine--tRNA ligase</fullName>
        <ecNumber evidence="2">6.1.1.19</ecNumber>
    </recommendedName>
</protein>
<dbReference type="InterPro" id="IPR008909">
    <property type="entry name" value="DALR_anticod-bd"/>
</dbReference>
<dbReference type="PANTHER" id="PTHR11956">
    <property type="entry name" value="ARGINYL-TRNA SYNTHETASE"/>
    <property type="match status" value="1"/>
</dbReference>
<dbReference type="Gene3D" id="1.10.730.10">
    <property type="entry name" value="Isoleucyl-tRNA Synthetase, Domain 1"/>
    <property type="match status" value="1"/>
</dbReference>
<dbReference type="GO" id="GO:0005524">
    <property type="term" value="F:ATP binding"/>
    <property type="evidence" value="ECO:0007669"/>
    <property type="project" value="UniProtKB-KW"/>
</dbReference>
<dbReference type="AlphaFoldDB" id="A0A2U1LRA4"/>
<name>A0A2U1LRA4_ARTAN</name>
<proteinExistence type="inferred from homology"/>
<dbReference type="PANTHER" id="PTHR11956:SF5">
    <property type="entry name" value="ARGININE--TRNA LIGASE, CYTOPLASMIC"/>
    <property type="match status" value="1"/>
</dbReference>
<dbReference type="GO" id="GO:0006420">
    <property type="term" value="P:arginyl-tRNA aminoacylation"/>
    <property type="evidence" value="ECO:0007669"/>
    <property type="project" value="InterPro"/>
</dbReference>
<feature type="domain" description="DALR anticodon binding" evidence="11">
    <location>
        <begin position="216"/>
        <end position="332"/>
    </location>
</feature>
<gene>
    <name evidence="12" type="ORF">CTI12_AA435660</name>
</gene>
<keyword evidence="13" id="KW-1185">Reference proteome</keyword>
<dbReference type="Pfam" id="PF05746">
    <property type="entry name" value="DALR_1"/>
    <property type="match status" value="1"/>
</dbReference>
<reference evidence="12 13" key="1">
    <citation type="journal article" date="2018" name="Mol. Plant">
        <title>The genome of Artemisia annua provides insight into the evolution of Asteraceae family and artemisinin biosynthesis.</title>
        <authorList>
            <person name="Shen Q."/>
            <person name="Zhang L."/>
            <person name="Liao Z."/>
            <person name="Wang S."/>
            <person name="Yan T."/>
            <person name="Shi P."/>
            <person name="Liu M."/>
            <person name="Fu X."/>
            <person name="Pan Q."/>
            <person name="Wang Y."/>
            <person name="Lv Z."/>
            <person name="Lu X."/>
            <person name="Zhang F."/>
            <person name="Jiang W."/>
            <person name="Ma Y."/>
            <person name="Chen M."/>
            <person name="Hao X."/>
            <person name="Li L."/>
            <person name="Tang Y."/>
            <person name="Lv G."/>
            <person name="Zhou Y."/>
            <person name="Sun X."/>
            <person name="Brodelius P.E."/>
            <person name="Rose J.K.C."/>
            <person name="Tang K."/>
        </authorList>
    </citation>
    <scope>NUCLEOTIDE SEQUENCE [LARGE SCALE GENOMIC DNA]</scope>
    <source>
        <strain evidence="13">cv. Huhao1</strain>
        <tissue evidence="12">Leaf</tissue>
    </source>
</reference>
<dbReference type="STRING" id="35608.A0A2U1LRA4"/>
<dbReference type="FunFam" id="1.10.730.10:FF:000006">
    <property type="entry name" value="Arginyl-tRNA synthetase 2, mitochondrial"/>
    <property type="match status" value="1"/>
</dbReference>
<evidence type="ECO:0000256" key="9">
    <source>
        <dbReference type="RuleBase" id="RU363038"/>
    </source>
</evidence>
<dbReference type="EMBL" id="PKPP01008119">
    <property type="protein sequence ID" value="PWA51543.1"/>
    <property type="molecule type" value="Genomic_DNA"/>
</dbReference>
<evidence type="ECO:0000259" key="11">
    <source>
        <dbReference type="SMART" id="SM00836"/>
    </source>
</evidence>
<evidence type="ECO:0000256" key="8">
    <source>
        <dbReference type="ARBA" id="ARBA00049339"/>
    </source>
</evidence>
<dbReference type="InterPro" id="IPR009080">
    <property type="entry name" value="tRNAsynth_Ia_anticodon-bd"/>
</dbReference>
<evidence type="ECO:0000256" key="2">
    <source>
        <dbReference type="ARBA" id="ARBA00012837"/>
    </source>
</evidence>
<evidence type="ECO:0000256" key="5">
    <source>
        <dbReference type="ARBA" id="ARBA00022840"/>
    </source>
</evidence>
<dbReference type="SMART" id="SM00836">
    <property type="entry name" value="DALR_1"/>
    <property type="match status" value="1"/>
</dbReference>
<evidence type="ECO:0000256" key="3">
    <source>
        <dbReference type="ARBA" id="ARBA00022598"/>
    </source>
</evidence>